<organism evidence="2 3">
    <name type="scientific">Hafnia psychrotolerans</name>
    <dbReference type="NCBI Taxonomy" id="1477018"/>
    <lineage>
        <taxon>Bacteria</taxon>
        <taxon>Pseudomonadati</taxon>
        <taxon>Pseudomonadota</taxon>
        <taxon>Gammaproteobacteria</taxon>
        <taxon>Enterobacterales</taxon>
        <taxon>Hafniaceae</taxon>
        <taxon>Hafnia</taxon>
    </lineage>
</organism>
<sequence>MRARLLCSLNRQKISLEEMLQRYVSHIPSRHFKMVRYYGFLANSKRDQLQVRRPQGAQQATLLQAATAGAEC</sequence>
<evidence type="ECO:0000313" key="3">
    <source>
        <dbReference type="Proteomes" id="UP000627464"/>
    </source>
</evidence>
<feature type="domain" description="Transposase IS801/IS1294" evidence="1">
    <location>
        <begin position="12"/>
        <end position="46"/>
    </location>
</feature>
<dbReference type="InterPro" id="IPR007069">
    <property type="entry name" value="Transposase_32"/>
</dbReference>
<accession>A0ABQ1G449</accession>
<name>A0ABQ1G449_9GAMM</name>
<dbReference type="Pfam" id="PF04986">
    <property type="entry name" value="Y2_Tnp"/>
    <property type="match status" value="1"/>
</dbReference>
<reference evidence="3" key="1">
    <citation type="journal article" date="2019" name="Int. J. Syst. Evol. Microbiol.">
        <title>The Global Catalogue of Microorganisms (GCM) 10K type strain sequencing project: providing services to taxonomists for standard genome sequencing and annotation.</title>
        <authorList>
            <consortium name="The Broad Institute Genomics Platform"/>
            <consortium name="The Broad Institute Genome Sequencing Center for Infectious Disease"/>
            <person name="Wu L."/>
            <person name="Ma J."/>
        </authorList>
    </citation>
    <scope>NUCLEOTIDE SEQUENCE [LARGE SCALE GENOMIC DNA]</scope>
    <source>
        <strain evidence="3">CGMCC 1.12806</strain>
    </source>
</reference>
<gene>
    <name evidence="2" type="ORF">GCM10011328_08910</name>
</gene>
<proteinExistence type="predicted"/>
<evidence type="ECO:0000259" key="1">
    <source>
        <dbReference type="Pfam" id="PF04986"/>
    </source>
</evidence>
<comment type="caution">
    <text evidence="2">The sequence shown here is derived from an EMBL/GenBank/DDBJ whole genome shotgun (WGS) entry which is preliminary data.</text>
</comment>
<dbReference type="EMBL" id="BMFZ01000002">
    <property type="protein sequence ID" value="GGA36293.1"/>
    <property type="molecule type" value="Genomic_DNA"/>
</dbReference>
<dbReference type="Proteomes" id="UP000627464">
    <property type="component" value="Unassembled WGS sequence"/>
</dbReference>
<keyword evidence="3" id="KW-1185">Reference proteome</keyword>
<protein>
    <recommendedName>
        <fullName evidence="1">Transposase IS801/IS1294 domain-containing protein</fullName>
    </recommendedName>
</protein>
<evidence type="ECO:0000313" key="2">
    <source>
        <dbReference type="EMBL" id="GGA36293.1"/>
    </source>
</evidence>